<feature type="DNA-binding region" description="H-T-H motif" evidence="4">
    <location>
        <begin position="28"/>
        <end position="47"/>
    </location>
</feature>
<reference evidence="6" key="1">
    <citation type="submission" date="2016-11" db="EMBL/GenBank/DDBJ databases">
        <authorList>
            <person name="Jaros S."/>
            <person name="Januszkiewicz K."/>
            <person name="Wedrychowicz H."/>
        </authorList>
    </citation>
    <scope>NUCLEOTIDE SEQUENCE [LARGE SCALE GENOMIC DNA]</scope>
    <source>
        <strain evidence="6">Y48</strain>
    </source>
</reference>
<dbReference type="Pfam" id="PF00440">
    <property type="entry name" value="TetR_N"/>
    <property type="match status" value="1"/>
</dbReference>
<dbReference type="Gene3D" id="1.10.357.10">
    <property type="entry name" value="Tetracycline Repressor, domain 2"/>
    <property type="match status" value="1"/>
</dbReference>
<dbReference type="PANTHER" id="PTHR47506">
    <property type="entry name" value="TRANSCRIPTIONAL REGULATORY PROTEIN"/>
    <property type="match status" value="1"/>
</dbReference>
<keyword evidence="7" id="KW-1185">Reference proteome</keyword>
<sequence length="206" mass="21699">MGARSGTRERMLVAAVELMRERGAGSVTVDAVLARSQTPRGSVYHHFPGGRAELVREALIRAGDTIGVIIEDAAGRGALGALRFFGEFWTAMLRASDFTAGCPVVSVAVGGGPDDDELGPVVAAIFDRWHAGLVATLTAEDIPRERAEPLATLAVAAMEGAVVLCRVHRSTAPLDAILAELEETFTARLARPLVGGHHPGGWSRNL</sequence>
<dbReference type="Proteomes" id="UP000183810">
    <property type="component" value="Chromosome"/>
</dbReference>
<evidence type="ECO:0000256" key="1">
    <source>
        <dbReference type="ARBA" id="ARBA00023015"/>
    </source>
</evidence>
<evidence type="ECO:0000256" key="4">
    <source>
        <dbReference type="PROSITE-ProRule" id="PRU00335"/>
    </source>
</evidence>
<evidence type="ECO:0000259" key="5">
    <source>
        <dbReference type="PROSITE" id="PS50977"/>
    </source>
</evidence>
<keyword evidence="1" id="KW-0805">Transcription regulation</keyword>
<feature type="domain" description="HTH tetR-type" evidence="5">
    <location>
        <begin position="5"/>
        <end position="65"/>
    </location>
</feature>
<dbReference type="EMBL" id="CP018082">
    <property type="protein sequence ID" value="APE35215.1"/>
    <property type="molecule type" value="Genomic_DNA"/>
</dbReference>
<dbReference type="Pfam" id="PF21993">
    <property type="entry name" value="TetR_C_13_2"/>
    <property type="match status" value="1"/>
</dbReference>
<dbReference type="InterPro" id="IPR036271">
    <property type="entry name" value="Tet_transcr_reg_TetR-rel_C_sf"/>
</dbReference>
<keyword evidence="2 4" id="KW-0238">DNA-binding</keyword>
<evidence type="ECO:0000256" key="2">
    <source>
        <dbReference type="ARBA" id="ARBA00023125"/>
    </source>
</evidence>
<evidence type="ECO:0000313" key="6">
    <source>
        <dbReference type="EMBL" id="APE35215.1"/>
    </source>
</evidence>
<protein>
    <submittedName>
        <fullName evidence="6">TetR family transcriptional regulator</fullName>
    </submittedName>
</protein>
<dbReference type="InterPro" id="IPR054156">
    <property type="entry name" value="YxaF_TetR_C"/>
</dbReference>
<dbReference type="SUPFAM" id="SSF46689">
    <property type="entry name" value="Homeodomain-like"/>
    <property type="match status" value="1"/>
</dbReference>
<evidence type="ECO:0000313" key="7">
    <source>
        <dbReference type="Proteomes" id="UP000183810"/>
    </source>
</evidence>
<dbReference type="InterPro" id="IPR009057">
    <property type="entry name" value="Homeodomain-like_sf"/>
</dbReference>
<name>A0A1J0VTF7_9NOCA</name>
<dbReference type="PANTHER" id="PTHR47506:SF3">
    <property type="entry name" value="HTH-TYPE TRANSCRIPTIONAL REGULATOR LMRA"/>
    <property type="match status" value="1"/>
</dbReference>
<proteinExistence type="predicted"/>
<dbReference type="AlphaFoldDB" id="A0A1J0VTF7"/>
<dbReference type="RefSeq" id="WP_071928402.1">
    <property type="nucleotide sequence ID" value="NZ_CP018082.1"/>
</dbReference>
<organism evidence="6 7">
    <name type="scientific">Nocardia mangyaensis</name>
    <dbReference type="NCBI Taxonomy" id="2213200"/>
    <lineage>
        <taxon>Bacteria</taxon>
        <taxon>Bacillati</taxon>
        <taxon>Actinomycetota</taxon>
        <taxon>Actinomycetes</taxon>
        <taxon>Mycobacteriales</taxon>
        <taxon>Nocardiaceae</taxon>
        <taxon>Nocardia</taxon>
    </lineage>
</organism>
<keyword evidence="3" id="KW-0804">Transcription</keyword>
<gene>
    <name evidence="6" type="ORF">BOX37_16100</name>
</gene>
<dbReference type="KEGG" id="nsl:BOX37_16100"/>
<dbReference type="PROSITE" id="PS50977">
    <property type="entry name" value="HTH_TETR_2"/>
    <property type="match status" value="1"/>
</dbReference>
<accession>A0A1J0VTF7</accession>
<dbReference type="GO" id="GO:0003677">
    <property type="term" value="F:DNA binding"/>
    <property type="evidence" value="ECO:0007669"/>
    <property type="project" value="UniProtKB-UniRule"/>
</dbReference>
<dbReference type="SUPFAM" id="SSF48498">
    <property type="entry name" value="Tetracyclin repressor-like, C-terminal domain"/>
    <property type="match status" value="1"/>
</dbReference>
<dbReference type="InterPro" id="IPR001647">
    <property type="entry name" value="HTH_TetR"/>
</dbReference>
<evidence type="ECO:0000256" key="3">
    <source>
        <dbReference type="ARBA" id="ARBA00023163"/>
    </source>
</evidence>